<reference evidence="1 2" key="1">
    <citation type="submission" date="2017-11" db="EMBL/GenBank/DDBJ databases">
        <title>Taxonomic description and genome sequences of Spirosoma HA7 sp. nov., isolated from pollen microhabitat of Corylus avellana.</title>
        <authorList>
            <person name="Ambika Manirajan B."/>
            <person name="Suarez C."/>
            <person name="Ratering S."/>
            <person name="Geissler-Plaum R."/>
            <person name="Cardinale M."/>
            <person name="Sylvia S."/>
        </authorList>
    </citation>
    <scope>NUCLEOTIDE SEQUENCE [LARGE SCALE GENOMIC DNA]</scope>
    <source>
        <strain evidence="1 2">HA7</strain>
    </source>
</reference>
<evidence type="ECO:0000313" key="1">
    <source>
        <dbReference type="EMBL" id="AUD01371.1"/>
    </source>
</evidence>
<accession>A0A2K8YUS5</accession>
<gene>
    <name evidence="1" type="ORF">CWM47_05830</name>
</gene>
<organism evidence="1 2">
    <name type="scientific">Spirosoma pollinicola</name>
    <dbReference type="NCBI Taxonomy" id="2057025"/>
    <lineage>
        <taxon>Bacteria</taxon>
        <taxon>Pseudomonadati</taxon>
        <taxon>Bacteroidota</taxon>
        <taxon>Cytophagia</taxon>
        <taxon>Cytophagales</taxon>
        <taxon>Cytophagaceae</taxon>
        <taxon>Spirosoma</taxon>
    </lineage>
</organism>
<dbReference type="Proteomes" id="UP000232883">
    <property type="component" value="Chromosome"/>
</dbReference>
<dbReference type="KEGG" id="spir:CWM47_05830"/>
<name>A0A2K8YUS5_9BACT</name>
<sequence>MSNPTLLITTALFAGAIACTKSTLSLPNPAPSVEGTYQAQVSGIPFPIKAGDITLTIKSVARDTAEVSLRTIIDGQPQDSLTYKSAFVAQQINRTSVNESCISYIVYLMPSRESNLLTLTCSETNIVGFLYTPVGQQKGAVIKFKKI</sequence>
<protein>
    <recommendedName>
        <fullName evidence="3">Lipocalin-like domain-containing protein</fullName>
    </recommendedName>
</protein>
<dbReference type="AlphaFoldDB" id="A0A2K8YUS5"/>
<keyword evidence="2" id="KW-1185">Reference proteome</keyword>
<evidence type="ECO:0008006" key="3">
    <source>
        <dbReference type="Google" id="ProtNLM"/>
    </source>
</evidence>
<dbReference type="EMBL" id="CP025096">
    <property type="protein sequence ID" value="AUD01371.1"/>
    <property type="molecule type" value="Genomic_DNA"/>
</dbReference>
<dbReference type="RefSeq" id="WP_100987073.1">
    <property type="nucleotide sequence ID" value="NZ_CP025096.1"/>
</dbReference>
<proteinExistence type="predicted"/>
<evidence type="ECO:0000313" key="2">
    <source>
        <dbReference type="Proteomes" id="UP000232883"/>
    </source>
</evidence>